<dbReference type="InterPro" id="IPR016193">
    <property type="entry name" value="Cytidine_deaminase-like"/>
</dbReference>
<evidence type="ECO:0000256" key="5">
    <source>
        <dbReference type="ARBA" id="ARBA00022801"/>
    </source>
</evidence>
<comment type="subunit">
    <text evidence="2 8">Homodimer.</text>
</comment>
<dbReference type="SUPFAM" id="SSF53927">
    <property type="entry name" value="Cytidine deaminase-like"/>
    <property type="match status" value="1"/>
</dbReference>
<dbReference type="Pfam" id="PF00383">
    <property type="entry name" value="dCMP_cyt_deam_1"/>
    <property type="match status" value="1"/>
</dbReference>
<dbReference type="InterPro" id="IPR016192">
    <property type="entry name" value="APOBEC/CMP_deaminase_Zn-bd"/>
</dbReference>
<proteinExistence type="inferred from homology"/>
<reference evidence="10 11" key="1">
    <citation type="submission" date="2013-10" db="EMBL/GenBank/DDBJ databases">
        <title>Salinisphaera japonica YTM-1 Genome Sequencing.</title>
        <authorList>
            <person name="Lai Q."/>
            <person name="Li C."/>
            <person name="Shao Z."/>
        </authorList>
    </citation>
    <scope>NUCLEOTIDE SEQUENCE [LARGE SCALE GENOMIC DNA]</scope>
    <source>
        <strain evidence="10 11">YTM-1</strain>
    </source>
</reference>
<dbReference type="InterPro" id="IPR002125">
    <property type="entry name" value="CMP_dCMP_dom"/>
</dbReference>
<evidence type="ECO:0000256" key="1">
    <source>
        <dbReference type="ARBA" id="ARBA00010669"/>
    </source>
</evidence>
<dbReference type="GO" id="GO:0052717">
    <property type="term" value="F:tRNA-specific adenosine-34 deaminase activity"/>
    <property type="evidence" value="ECO:0007669"/>
    <property type="project" value="UniProtKB-UniRule"/>
</dbReference>
<evidence type="ECO:0000313" key="10">
    <source>
        <dbReference type="EMBL" id="ROO27207.1"/>
    </source>
</evidence>
<dbReference type="PROSITE" id="PS00903">
    <property type="entry name" value="CYT_DCMP_DEAMINASES_1"/>
    <property type="match status" value="1"/>
</dbReference>
<evidence type="ECO:0000313" key="11">
    <source>
        <dbReference type="Proteomes" id="UP000285310"/>
    </source>
</evidence>
<feature type="binding site" evidence="8">
    <location>
        <position position="80"/>
    </location>
    <ligand>
        <name>Zn(2+)</name>
        <dbReference type="ChEBI" id="CHEBI:29105"/>
        <note>catalytic</note>
    </ligand>
</feature>
<organism evidence="10 11">
    <name type="scientific">Salinisphaera japonica YTM-1</name>
    <dbReference type="NCBI Taxonomy" id="1209778"/>
    <lineage>
        <taxon>Bacteria</taxon>
        <taxon>Pseudomonadati</taxon>
        <taxon>Pseudomonadota</taxon>
        <taxon>Gammaproteobacteria</taxon>
        <taxon>Salinisphaerales</taxon>
        <taxon>Salinisphaeraceae</taxon>
        <taxon>Salinisphaera</taxon>
    </lineage>
</organism>
<comment type="caution">
    <text evidence="10">The sequence shown here is derived from an EMBL/GenBank/DDBJ whole genome shotgun (WGS) entry which is preliminary data.</text>
</comment>
<dbReference type="EC" id="3.5.4.33" evidence="8"/>
<dbReference type="Gene3D" id="3.40.140.10">
    <property type="entry name" value="Cytidine Deaminase, domain 2"/>
    <property type="match status" value="1"/>
</dbReference>
<dbReference type="HAMAP" id="MF_00972">
    <property type="entry name" value="tRNA_aden_deaminase"/>
    <property type="match status" value="1"/>
</dbReference>
<comment type="similarity">
    <text evidence="1">Belongs to the cytidine and deoxycytidylate deaminase family. ADAT2 subfamily.</text>
</comment>
<keyword evidence="4 8" id="KW-0479">Metal-binding</keyword>
<comment type="catalytic activity">
    <reaction evidence="7 8">
        <text>adenosine(34) in tRNA + H2O + H(+) = inosine(34) in tRNA + NH4(+)</text>
        <dbReference type="Rhea" id="RHEA:43168"/>
        <dbReference type="Rhea" id="RHEA-COMP:10373"/>
        <dbReference type="Rhea" id="RHEA-COMP:10374"/>
        <dbReference type="ChEBI" id="CHEBI:15377"/>
        <dbReference type="ChEBI" id="CHEBI:15378"/>
        <dbReference type="ChEBI" id="CHEBI:28938"/>
        <dbReference type="ChEBI" id="CHEBI:74411"/>
        <dbReference type="ChEBI" id="CHEBI:82852"/>
        <dbReference type="EC" id="3.5.4.33"/>
    </reaction>
</comment>
<dbReference type="Proteomes" id="UP000285310">
    <property type="component" value="Unassembled WGS sequence"/>
</dbReference>
<feature type="active site" description="Proton donor" evidence="8">
    <location>
        <position position="82"/>
    </location>
</feature>
<evidence type="ECO:0000256" key="6">
    <source>
        <dbReference type="ARBA" id="ARBA00022833"/>
    </source>
</evidence>
<sequence length="178" mass="18729">MPIGTVIMTIIDPVKLARMTVTEPPVMCEDDIAWMRRALALADAAASAGEVPVGALVVRDGEMLGAGHNQPIAACDATAHAEIVAIRAACAAVGNYRLPGATLYCTLEPCAMCAGAIGHARISRVVYGADDFRAGAVHSIFSILDEPRLNHRVAHVGGVQGVESATRLRDFFRPRRGG</sequence>
<dbReference type="InParanoid" id="A0A423PNQ6"/>
<accession>A0A423PNQ6</accession>
<feature type="binding site" evidence="8">
    <location>
        <position position="110"/>
    </location>
    <ligand>
        <name>Zn(2+)</name>
        <dbReference type="ChEBI" id="CHEBI:29105"/>
        <note>catalytic</note>
    </ligand>
</feature>
<dbReference type="GO" id="GO:0008270">
    <property type="term" value="F:zinc ion binding"/>
    <property type="evidence" value="ECO:0007669"/>
    <property type="project" value="UniProtKB-UniRule"/>
</dbReference>
<dbReference type="AlphaFoldDB" id="A0A423PNQ6"/>
<gene>
    <name evidence="8" type="primary">tadA</name>
    <name evidence="10" type="ORF">SAJA_09950</name>
</gene>
<evidence type="ECO:0000256" key="2">
    <source>
        <dbReference type="ARBA" id="ARBA00011738"/>
    </source>
</evidence>
<keyword evidence="3 8" id="KW-0819">tRNA processing</keyword>
<dbReference type="PROSITE" id="PS51747">
    <property type="entry name" value="CYT_DCMP_DEAMINASES_2"/>
    <property type="match status" value="1"/>
</dbReference>
<keyword evidence="5 8" id="KW-0378">Hydrolase</keyword>
<keyword evidence="6 8" id="KW-0862">Zinc</keyword>
<keyword evidence="11" id="KW-1185">Reference proteome</keyword>
<dbReference type="PANTHER" id="PTHR11079">
    <property type="entry name" value="CYTOSINE DEAMINASE FAMILY MEMBER"/>
    <property type="match status" value="1"/>
</dbReference>
<feature type="domain" description="CMP/dCMP-type deaminase" evidence="9">
    <location>
        <begin position="29"/>
        <end position="138"/>
    </location>
</feature>
<dbReference type="PANTHER" id="PTHR11079:SF202">
    <property type="entry name" value="TRNA-SPECIFIC ADENOSINE DEAMINASE"/>
    <property type="match status" value="1"/>
</dbReference>
<dbReference type="GO" id="GO:0002100">
    <property type="term" value="P:tRNA wobble adenosine to inosine editing"/>
    <property type="evidence" value="ECO:0007669"/>
    <property type="project" value="UniProtKB-UniRule"/>
</dbReference>
<evidence type="ECO:0000259" key="9">
    <source>
        <dbReference type="PROSITE" id="PS51747"/>
    </source>
</evidence>
<protein>
    <recommendedName>
        <fullName evidence="8">tRNA-specific adenosine deaminase</fullName>
        <ecNumber evidence="8">3.5.4.33</ecNumber>
    </recommendedName>
</protein>
<dbReference type="NCBIfam" id="NF008113">
    <property type="entry name" value="PRK10860.1"/>
    <property type="match status" value="1"/>
</dbReference>
<dbReference type="EMBL" id="AYKG01000029">
    <property type="protein sequence ID" value="ROO27207.1"/>
    <property type="molecule type" value="Genomic_DNA"/>
</dbReference>
<name>A0A423PNQ6_9GAMM</name>
<evidence type="ECO:0000256" key="7">
    <source>
        <dbReference type="ARBA" id="ARBA00048045"/>
    </source>
</evidence>
<dbReference type="FunFam" id="3.40.140.10:FF:000005">
    <property type="entry name" value="tRNA-specific adenosine deaminase"/>
    <property type="match status" value="1"/>
</dbReference>
<dbReference type="InterPro" id="IPR028883">
    <property type="entry name" value="tRNA_aden_deaminase"/>
</dbReference>
<evidence type="ECO:0000256" key="8">
    <source>
        <dbReference type="HAMAP-Rule" id="MF_00972"/>
    </source>
</evidence>
<dbReference type="CDD" id="cd01285">
    <property type="entry name" value="nucleoside_deaminase"/>
    <property type="match status" value="1"/>
</dbReference>
<evidence type="ECO:0000256" key="3">
    <source>
        <dbReference type="ARBA" id="ARBA00022694"/>
    </source>
</evidence>
<comment type="function">
    <text evidence="8">Catalyzes the deamination of adenosine to inosine at the wobble position 34 of tRNA(Arg2).</text>
</comment>
<evidence type="ECO:0000256" key="4">
    <source>
        <dbReference type="ARBA" id="ARBA00022723"/>
    </source>
</evidence>
<feature type="binding site" evidence="8">
    <location>
        <position position="113"/>
    </location>
    <ligand>
        <name>Zn(2+)</name>
        <dbReference type="ChEBI" id="CHEBI:29105"/>
        <note>catalytic</note>
    </ligand>
</feature>
<dbReference type="FunCoup" id="A0A423PNQ6">
    <property type="interactions" value="429"/>
</dbReference>
<comment type="cofactor">
    <cofactor evidence="8">
        <name>Zn(2+)</name>
        <dbReference type="ChEBI" id="CHEBI:29105"/>
    </cofactor>
    <text evidence="8">Binds 1 zinc ion per subunit.</text>
</comment>